<dbReference type="OrthoDB" id="3799394at2759"/>
<sequence>MSKLSFLPLLLVLSAIASARPNKPTGPAAVTTATATIAYRMCGGLVSTPTPCPDNYTCMDDPRVDGCGMACDMPGICVPNDAASCGGIVGKQCDQCTGLQCYDYPGDSCDPSNRGFDCIGICL</sequence>
<evidence type="ECO:0000256" key="1">
    <source>
        <dbReference type="SAM" id="SignalP"/>
    </source>
</evidence>
<keyword evidence="3" id="KW-1185">Reference proteome</keyword>
<reference evidence="2" key="1">
    <citation type="journal article" date="2021" name="Nat. Commun.">
        <title>Genetic determinants of endophytism in the Arabidopsis root mycobiome.</title>
        <authorList>
            <person name="Mesny F."/>
            <person name="Miyauchi S."/>
            <person name="Thiergart T."/>
            <person name="Pickel B."/>
            <person name="Atanasova L."/>
            <person name="Karlsson M."/>
            <person name="Huettel B."/>
            <person name="Barry K.W."/>
            <person name="Haridas S."/>
            <person name="Chen C."/>
            <person name="Bauer D."/>
            <person name="Andreopoulos W."/>
            <person name="Pangilinan J."/>
            <person name="LaButti K."/>
            <person name="Riley R."/>
            <person name="Lipzen A."/>
            <person name="Clum A."/>
            <person name="Drula E."/>
            <person name="Henrissat B."/>
            <person name="Kohler A."/>
            <person name="Grigoriev I.V."/>
            <person name="Martin F.M."/>
            <person name="Hacquard S."/>
        </authorList>
    </citation>
    <scope>NUCLEOTIDE SEQUENCE</scope>
    <source>
        <strain evidence="2">MPI-SDFR-AT-0073</strain>
    </source>
</reference>
<name>A0A9P8RKG3_9PEZI</name>
<evidence type="ECO:0000313" key="2">
    <source>
        <dbReference type="EMBL" id="KAH6647705.1"/>
    </source>
</evidence>
<dbReference type="Proteomes" id="UP000758603">
    <property type="component" value="Unassembled WGS sequence"/>
</dbReference>
<evidence type="ECO:0000313" key="3">
    <source>
        <dbReference type="Proteomes" id="UP000758603"/>
    </source>
</evidence>
<feature type="signal peptide" evidence="1">
    <location>
        <begin position="1"/>
        <end position="19"/>
    </location>
</feature>
<dbReference type="EMBL" id="JAGPXC010000008">
    <property type="protein sequence ID" value="KAH6647705.1"/>
    <property type="molecule type" value="Genomic_DNA"/>
</dbReference>
<gene>
    <name evidence="2" type="ORF">BKA67DRAFT_396363</name>
</gene>
<keyword evidence="1" id="KW-0732">Signal</keyword>
<dbReference type="GeneID" id="70125541"/>
<comment type="caution">
    <text evidence="2">The sequence shown here is derived from an EMBL/GenBank/DDBJ whole genome shotgun (WGS) entry which is preliminary data.</text>
</comment>
<dbReference type="AlphaFoldDB" id="A0A9P8RKG3"/>
<feature type="chain" id="PRO_5040173621" evidence="1">
    <location>
        <begin position="20"/>
        <end position="123"/>
    </location>
</feature>
<accession>A0A9P8RKG3</accession>
<proteinExistence type="predicted"/>
<organism evidence="2 3">
    <name type="scientific">Truncatella angustata</name>
    <dbReference type="NCBI Taxonomy" id="152316"/>
    <lineage>
        <taxon>Eukaryota</taxon>
        <taxon>Fungi</taxon>
        <taxon>Dikarya</taxon>
        <taxon>Ascomycota</taxon>
        <taxon>Pezizomycotina</taxon>
        <taxon>Sordariomycetes</taxon>
        <taxon>Xylariomycetidae</taxon>
        <taxon>Amphisphaeriales</taxon>
        <taxon>Sporocadaceae</taxon>
        <taxon>Truncatella</taxon>
    </lineage>
</organism>
<dbReference type="RefSeq" id="XP_045954217.1">
    <property type="nucleotide sequence ID" value="XM_046096649.1"/>
</dbReference>
<protein>
    <submittedName>
        <fullName evidence="2">Uncharacterized protein</fullName>
    </submittedName>
</protein>